<dbReference type="AlphaFoldDB" id="A0A8H4JBA4"/>
<name>A0A8H4JBA4_9HYPO</name>
<accession>A0A8H4JBA4</accession>
<dbReference type="EMBL" id="JAADJF010000602">
    <property type="protein sequence ID" value="KAF4415152.1"/>
    <property type="molecule type" value="Genomic_DNA"/>
</dbReference>
<organism evidence="2 3">
    <name type="scientific">Fusarium acutatum</name>
    <dbReference type="NCBI Taxonomy" id="78861"/>
    <lineage>
        <taxon>Eukaryota</taxon>
        <taxon>Fungi</taxon>
        <taxon>Dikarya</taxon>
        <taxon>Ascomycota</taxon>
        <taxon>Pezizomycotina</taxon>
        <taxon>Sordariomycetes</taxon>
        <taxon>Hypocreomycetidae</taxon>
        <taxon>Hypocreales</taxon>
        <taxon>Nectriaceae</taxon>
        <taxon>Fusarium</taxon>
        <taxon>Fusarium fujikuroi species complex</taxon>
    </lineage>
</organism>
<reference evidence="2 3" key="1">
    <citation type="submission" date="2020-01" db="EMBL/GenBank/DDBJ databases">
        <title>Identification and distribution of gene clusters putatively required for synthesis of sphingolipid metabolism inhibitors in phylogenetically diverse species of the filamentous fungus Fusarium.</title>
        <authorList>
            <person name="Kim H.-S."/>
            <person name="Busman M."/>
            <person name="Brown D.W."/>
            <person name="Divon H."/>
            <person name="Uhlig S."/>
            <person name="Proctor R.H."/>
        </authorList>
    </citation>
    <scope>NUCLEOTIDE SEQUENCE [LARGE SCALE GENOMIC DNA]</scope>
    <source>
        <strain evidence="2 3">NRRL 13308</strain>
    </source>
</reference>
<dbReference type="OrthoDB" id="4762798at2759"/>
<comment type="caution">
    <text evidence="2">The sequence shown here is derived from an EMBL/GenBank/DDBJ whole genome shotgun (WGS) entry which is preliminary data.</text>
</comment>
<sequence>MGFWGSLVDGVKSAGGWVLDHSGDIASAVGTVAKIAGTFLLAADSGDETAKMAAHQVHLEEFHRNFDKASGLLKKRAKEEAKKAGKEAAAMRSSSAGEFATENVVKDSFTGVWKNPSALLKNGTPAVPMYQDLSKWIGTLGVPPDQSLDVAAKAGEALFANDNTNVKSGEAAIGGTKFDYTEPKGKWTLDLGHAYYPLPLGASSSEHCWHSCIYGKFHPSNSFKAEMQAEGAPRSAVFLSELKAGDKPVWVVNASINWGNATLASAVHSKLVDTLKTDYKKEGRSVLSSRLEGVMQSIQVQGGLKDNPSLLRLGLITVASKVSSDYTGPHTPDPENPSEPSSSDSSVDSSADEMNGHNGAVKNRANKPSKAKRNSTLAPTKPKPVPSDMPLNVPEVNITKSQIVFKG</sequence>
<protein>
    <submittedName>
        <fullName evidence="2">Uncharacterized protein</fullName>
    </submittedName>
</protein>
<proteinExistence type="predicted"/>
<feature type="region of interest" description="Disordered" evidence="1">
    <location>
        <begin position="324"/>
        <end position="407"/>
    </location>
</feature>
<keyword evidence="3" id="KW-1185">Reference proteome</keyword>
<dbReference type="Proteomes" id="UP000536711">
    <property type="component" value="Unassembled WGS sequence"/>
</dbReference>
<evidence type="ECO:0000313" key="2">
    <source>
        <dbReference type="EMBL" id="KAF4415152.1"/>
    </source>
</evidence>
<gene>
    <name evidence="2" type="ORF">FACUT_13635</name>
</gene>
<feature type="compositionally biased region" description="Basic residues" evidence="1">
    <location>
        <begin position="364"/>
        <end position="373"/>
    </location>
</feature>
<evidence type="ECO:0000256" key="1">
    <source>
        <dbReference type="SAM" id="MobiDB-lite"/>
    </source>
</evidence>
<feature type="compositionally biased region" description="Low complexity" evidence="1">
    <location>
        <begin position="338"/>
        <end position="353"/>
    </location>
</feature>
<evidence type="ECO:0000313" key="3">
    <source>
        <dbReference type="Proteomes" id="UP000536711"/>
    </source>
</evidence>
<feature type="compositionally biased region" description="Polar residues" evidence="1">
    <location>
        <begin position="398"/>
        <end position="407"/>
    </location>
</feature>